<dbReference type="Proteomes" id="UP001303587">
    <property type="component" value="Chromosome"/>
</dbReference>
<dbReference type="InterPro" id="IPR010235">
    <property type="entry name" value="HepT"/>
</dbReference>
<organism evidence="1 2">
    <name type="scientific">Methanolapillus millepedarum</name>
    <dbReference type="NCBI Taxonomy" id="3028296"/>
    <lineage>
        <taxon>Archaea</taxon>
        <taxon>Methanobacteriati</taxon>
        <taxon>Methanobacteriota</taxon>
        <taxon>Stenosarchaea group</taxon>
        <taxon>Methanomicrobia</taxon>
        <taxon>Methanosarcinales</taxon>
        <taxon>Methanosarcinaceae</taxon>
        <taxon>Methanolapillus</taxon>
    </lineage>
</organism>
<proteinExistence type="predicted"/>
<evidence type="ECO:0000313" key="2">
    <source>
        <dbReference type="Proteomes" id="UP001303587"/>
    </source>
</evidence>
<accession>A0AA96V2P1</accession>
<dbReference type="Gene3D" id="1.20.120.330">
    <property type="entry name" value="Nucleotidyltransferases domain 2"/>
    <property type="match status" value="1"/>
</dbReference>
<dbReference type="EMBL" id="CP131060">
    <property type="protein sequence ID" value="WNY24913.1"/>
    <property type="molecule type" value="Genomic_DNA"/>
</dbReference>
<evidence type="ECO:0000313" key="1">
    <source>
        <dbReference type="EMBL" id="WNY24913.1"/>
    </source>
</evidence>
<dbReference type="Pfam" id="PF08780">
    <property type="entry name" value="NTase_sub_bind"/>
    <property type="match status" value="1"/>
</dbReference>
<dbReference type="RefSeq" id="WP_338102975.1">
    <property type="nucleotide sequence ID" value="NZ_CP131060.1"/>
</dbReference>
<protein>
    <recommendedName>
        <fullName evidence="3">Nucleotidyltransferase</fullName>
    </recommendedName>
</protein>
<dbReference type="SUPFAM" id="SSF81593">
    <property type="entry name" value="Nucleotidyltransferase substrate binding subunit/domain"/>
    <property type="match status" value="1"/>
</dbReference>
<evidence type="ECO:0008006" key="3">
    <source>
        <dbReference type="Google" id="ProtNLM"/>
    </source>
</evidence>
<name>A0AA96V2P1_9EURY</name>
<dbReference type="NCBIfam" id="TIGR01987">
    <property type="entry name" value="HI0074"/>
    <property type="match status" value="1"/>
</dbReference>
<sequence length="140" mass="16349">MVLDLTSLKNGINALKETIQGEKEAKEITSNKRILNGLRAGVIQDFELSYELCFRFMNRWMKENVNPDFVNNSLSRREFYKWCSTYGLIDNVSAWMEFHEARNSSTHTYDEKIADQVFQAALSFLPYAEKLLITLEQHND</sequence>
<gene>
    <name evidence="1" type="ORF">MsAc7_04420</name>
</gene>
<keyword evidence="2" id="KW-1185">Reference proteome</keyword>
<reference evidence="1 2" key="1">
    <citation type="submission" date="2023-07" db="EMBL/GenBank/DDBJ databases">
        <title>Closed genoem sequence of Methanosarcinaceae archaeon Ac7.</title>
        <authorList>
            <person name="Poehlein A."/>
            <person name="Protasov E."/>
            <person name="Platt K."/>
            <person name="Reeh H."/>
            <person name="Daniel R."/>
            <person name="Brune A."/>
        </authorList>
    </citation>
    <scope>NUCLEOTIDE SEQUENCE [LARGE SCALE GENOMIC DNA]</scope>
    <source>
        <strain evidence="1 2">Ac7</strain>
    </source>
</reference>
<dbReference type="AlphaFoldDB" id="A0AA96V2P1"/>
<dbReference type="GeneID" id="89229562"/>